<comment type="function">
    <text evidence="1 15 17">Specifically methylates guanosine-37 in various tRNAs.</text>
</comment>
<accession>A0A377JMM5</accession>
<comment type="caution">
    <text evidence="15">Lacks conserved residue(s) required for the propagation of feature annotation.</text>
</comment>
<dbReference type="GO" id="GO:0005829">
    <property type="term" value="C:cytosol"/>
    <property type="evidence" value="ECO:0007669"/>
    <property type="project" value="TreeGrafter"/>
</dbReference>
<evidence type="ECO:0000259" key="18">
    <source>
        <dbReference type="Pfam" id="PF01746"/>
    </source>
</evidence>
<keyword evidence="11 15" id="KW-0819">tRNA processing</keyword>
<name>A0A377JMM5_9HELI</name>
<evidence type="ECO:0000313" key="19">
    <source>
        <dbReference type="EMBL" id="STP08813.1"/>
    </source>
</evidence>
<dbReference type="Proteomes" id="UP000255335">
    <property type="component" value="Unassembled WGS sequence"/>
</dbReference>
<keyword evidence="7 15" id="KW-0963">Cytoplasm</keyword>
<evidence type="ECO:0000256" key="17">
    <source>
        <dbReference type="RuleBase" id="RU003464"/>
    </source>
</evidence>
<dbReference type="PIRSF" id="PIRSF000386">
    <property type="entry name" value="tRNA_mtase"/>
    <property type="match status" value="1"/>
</dbReference>
<dbReference type="RefSeq" id="WP_115025637.1">
    <property type="nucleotide sequence ID" value="NZ_UGHZ01000001.1"/>
</dbReference>
<evidence type="ECO:0000256" key="9">
    <source>
        <dbReference type="ARBA" id="ARBA00022679"/>
    </source>
</evidence>
<evidence type="ECO:0000256" key="15">
    <source>
        <dbReference type="HAMAP-Rule" id="MF_00605"/>
    </source>
</evidence>
<evidence type="ECO:0000256" key="8">
    <source>
        <dbReference type="ARBA" id="ARBA00022603"/>
    </source>
</evidence>
<comment type="similarity">
    <text evidence="3 15 17">Belongs to the RNA methyltransferase TrmD family.</text>
</comment>
<evidence type="ECO:0000256" key="5">
    <source>
        <dbReference type="ARBA" id="ARBA00012807"/>
    </source>
</evidence>
<dbReference type="EMBL" id="UGHZ01000001">
    <property type="protein sequence ID" value="STP08813.1"/>
    <property type="molecule type" value="Genomic_DNA"/>
</dbReference>
<evidence type="ECO:0000256" key="6">
    <source>
        <dbReference type="ARBA" id="ARBA00014679"/>
    </source>
</evidence>
<evidence type="ECO:0000256" key="13">
    <source>
        <dbReference type="ARBA" id="ARBA00033392"/>
    </source>
</evidence>
<keyword evidence="9 15" id="KW-0808">Transferase</keyword>
<evidence type="ECO:0000256" key="10">
    <source>
        <dbReference type="ARBA" id="ARBA00022691"/>
    </source>
</evidence>
<dbReference type="PANTHER" id="PTHR46417:SF1">
    <property type="entry name" value="TRNA (GUANINE-N(1)-)-METHYLTRANSFERASE"/>
    <property type="match status" value="1"/>
</dbReference>
<keyword evidence="10 15" id="KW-0949">S-adenosyl-L-methionine</keyword>
<evidence type="ECO:0000256" key="3">
    <source>
        <dbReference type="ARBA" id="ARBA00007630"/>
    </source>
</evidence>
<evidence type="ECO:0000256" key="7">
    <source>
        <dbReference type="ARBA" id="ARBA00022490"/>
    </source>
</evidence>
<dbReference type="PANTHER" id="PTHR46417">
    <property type="entry name" value="TRNA (GUANINE-N(1)-)-METHYLTRANSFERASE"/>
    <property type="match status" value="1"/>
</dbReference>
<dbReference type="NCBIfam" id="NF000648">
    <property type="entry name" value="PRK00026.1"/>
    <property type="match status" value="1"/>
</dbReference>
<comment type="subcellular location">
    <subcellularLocation>
        <location evidence="2 15 17">Cytoplasm</location>
    </subcellularLocation>
</comment>
<dbReference type="InterPro" id="IPR002649">
    <property type="entry name" value="tRNA_m1G_MeTrfase_TrmD"/>
</dbReference>
<protein>
    <recommendedName>
        <fullName evidence="6 15">tRNA (guanine-N(1)-)-methyltransferase</fullName>
        <ecNumber evidence="5 15">2.1.1.228</ecNumber>
    </recommendedName>
    <alternativeName>
        <fullName evidence="12 15">M1G-methyltransferase</fullName>
    </alternativeName>
    <alternativeName>
        <fullName evidence="13 15">tRNA [GM37] methyltransferase</fullName>
    </alternativeName>
</protein>
<dbReference type="NCBIfam" id="TIGR00088">
    <property type="entry name" value="trmD"/>
    <property type="match status" value="1"/>
</dbReference>
<evidence type="ECO:0000256" key="14">
    <source>
        <dbReference type="ARBA" id="ARBA00047783"/>
    </source>
</evidence>
<evidence type="ECO:0000256" key="12">
    <source>
        <dbReference type="ARBA" id="ARBA00029736"/>
    </source>
</evidence>
<sequence>MRFSFLTLFPALIESYFTDSILKRAINANLISIETINIRDYALDKYQKVDEPPISGGAGQVMRADVLSRALTPLKSSHIIFLSPCGKPFNNNDAKRLSQESHISFVCGRYEGFDERAIEMYADEVFSISDCILTGGELPALVLCDSIARQIQGVLGNAESLQGESFAENLLEAPNFAKSPPFTTSPNENLQNLAVPSVYSKGNHSKIADLKKRLAICKTKYFRPDLYQTYRVLAHISTGRIAKKHTQKERTTYEK</sequence>
<dbReference type="InterPro" id="IPR029026">
    <property type="entry name" value="tRNA_m1G_MTases_N"/>
</dbReference>
<dbReference type="Pfam" id="PF01746">
    <property type="entry name" value="tRNA_m1G_MT"/>
    <property type="match status" value="1"/>
</dbReference>
<dbReference type="GO" id="GO:0002939">
    <property type="term" value="P:tRNA N1-guanine methylation"/>
    <property type="evidence" value="ECO:0007669"/>
    <property type="project" value="TreeGrafter"/>
</dbReference>
<dbReference type="Gene3D" id="3.40.1280.10">
    <property type="match status" value="1"/>
</dbReference>
<comment type="subunit">
    <text evidence="4 15 17">Homodimer.</text>
</comment>
<keyword evidence="8 15" id="KW-0489">Methyltransferase</keyword>
<feature type="domain" description="tRNA methyltransferase TRMD/TRM10-type" evidence="18">
    <location>
        <begin position="1"/>
        <end position="228"/>
    </location>
</feature>
<dbReference type="GO" id="GO:0052906">
    <property type="term" value="F:tRNA (guanine(37)-N1)-methyltransferase activity"/>
    <property type="evidence" value="ECO:0007669"/>
    <property type="project" value="UniProtKB-UniRule"/>
</dbReference>
<gene>
    <name evidence="15 19" type="primary">trmD</name>
    <name evidence="19" type="ORF">NCTC12221_00231</name>
</gene>
<evidence type="ECO:0000256" key="16">
    <source>
        <dbReference type="PIRSR" id="PIRSR000386-1"/>
    </source>
</evidence>
<evidence type="ECO:0000256" key="4">
    <source>
        <dbReference type="ARBA" id="ARBA00011738"/>
    </source>
</evidence>
<evidence type="ECO:0000256" key="1">
    <source>
        <dbReference type="ARBA" id="ARBA00002634"/>
    </source>
</evidence>
<dbReference type="Gene3D" id="1.10.1270.20">
    <property type="entry name" value="tRNA(m1g37)methyltransferase, domain 2"/>
    <property type="match status" value="1"/>
</dbReference>
<proteinExistence type="inferred from homology"/>
<dbReference type="EC" id="2.1.1.228" evidence="5 15"/>
<comment type="catalytic activity">
    <reaction evidence="14 15 17">
        <text>guanosine(37) in tRNA + S-adenosyl-L-methionine = N(1)-methylguanosine(37) in tRNA + S-adenosyl-L-homocysteine + H(+)</text>
        <dbReference type="Rhea" id="RHEA:36899"/>
        <dbReference type="Rhea" id="RHEA-COMP:10145"/>
        <dbReference type="Rhea" id="RHEA-COMP:10147"/>
        <dbReference type="ChEBI" id="CHEBI:15378"/>
        <dbReference type="ChEBI" id="CHEBI:57856"/>
        <dbReference type="ChEBI" id="CHEBI:59789"/>
        <dbReference type="ChEBI" id="CHEBI:73542"/>
        <dbReference type="ChEBI" id="CHEBI:74269"/>
        <dbReference type="EC" id="2.1.1.228"/>
    </reaction>
</comment>
<feature type="binding site" evidence="15 16">
    <location>
        <position position="108"/>
    </location>
    <ligand>
        <name>S-adenosyl-L-methionine</name>
        <dbReference type="ChEBI" id="CHEBI:59789"/>
    </ligand>
</feature>
<dbReference type="HAMAP" id="MF_00605">
    <property type="entry name" value="TrmD"/>
    <property type="match status" value="1"/>
</dbReference>
<dbReference type="InterPro" id="IPR016009">
    <property type="entry name" value="tRNA_MeTrfase_TRMD/TRM10"/>
</dbReference>
<evidence type="ECO:0000313" key="20">
    <source>
        <dbReference type="Proteomes" id="UP000255335"/>
    </source>
</evidence>
<evidence type="ECO:0000256" key="11">
    <source>
        <dbReference type="ARBA" id="ARBA00022694"/>
    </source>
</evidence>
<dbReference type="SUPFAM" id="SSF75217">
    <property type="entry name" value="alpha/beta knot"/>
    <property type="match status" value="1"/>
</dbReference>
<dbReference type="AlphaFoldDB" id="A0A377JMM5"/>
<evidence type="ECO:0000256" key="2">
    <source>
        <dbReference type="ARBA" id="ARBA00004496"/>
    </source>
</evidence>
<reference evidence="19 20" key="1">
    <citation type="submission" date="2018-06" db="EMBL/GenBank/DDBJ databases">
        <authorList>
            <consortium name="Pathogen Informatics"/>
            <person name="Doyle S."/>
        </authorList>
    </citation>
    <scope>NUCLEOTIDE SEQUENCE [LARGE SCALE GENOMIC DNA]</scope>
    <source>
        <strain evidence="19 20">NCTC12221</strain>
    </source>
</reference>
<dbReference type="InterPro" id="IPR023148">
    <property type="entry name" value="tRNA_m1G_MeTrfase_C_sf"/>
</dbReference>
<dbReference type="InterPro" id="IPR029028">
    <property type="entry name" value="Alpha/beta_knot_MTases"/>
</dbReference>
<organism evidence="19 20">
    <name type="scientific">Helicobacter cinaedi</name>
    <dbReference type="NCBI Taxonomy" id="213"/>
    <lineage>
        <taxon>Bacteria</taxon>
        <taxon>Pseudomonadati</taxon>
        <taxon>Campylobacterota</taxon>
        <taxon>Epsilonproteobacteria</taxon>
        <taxon>Campylobacterales</taxon>
        <taxon>Helicobacteraceae</taxon>
        <taxon>Helicobacter</taxon>
    </lineage>
</organism>
<dbReference type="CDD" id="cd18080">
    <property type="entry name" value="TrmD-like"/>
    <property type="match status" value="1"/>
</dbReference>